<name>A0ABV0TF40_9TELE</name>
<keyword evidence="3" id="KW-1185">Reference proteome</keyword>
<proteinExistence type="predicted"/>
<reference evidence="2 3" key="1">
    <citation type="submission" date="2021-06" db="EMBL/GenBank/DDBJ databases">
        <authorList>
            <person name="Palmer J.M."/>
        </authorList>
    </citation>
    <scope>NUCLEOTIDE SEQUENCE [LARGE SCALE GENOMIC DNA]</scope>
    <source>
        <strain evidence="3">if_2019</strain>
        <tissue evidence="2">Muscle</tissue>
    </source>
</reference>
<evidence type="ECO:0000313" key="3">
    <source>
        <dbReference type="Proteomes" id="UP001482620"/>
    </source>
</evidence>
<organism evidence="2 3">
    <name type="scientific">Ilyodon furcidens</name>
    <name type="common">goldbreast splitfin</name>
    <dbReference type="NCBI Taxonomy" id="33524"/>
    <lineage>
        <taxon>Eukaryota</taxon>
        <taxon>Metazoa</taxon>
        <taxon>Chordata</taxon>
        <taxon>Craniata</taxon>
        <taxon>Vertebrata</taxon>
        <taxon>Euteleostomi</taxon>
        <taxon>Actinopterygii</taxon>
        <taxon>Neopterygii</taxon>
        <taxon>Teleostei</taxon>
        <taxon>Neoteleostei</taxon>
        <taxon>Acanthomorphata</taxon>
        <taxon>Ovalentaria</taxon>
        <taxon>Atherinomorphae</taxon>
        <taxon>Cyprinodontiformes</taxon>
        <taxon>Goodeidae</taxon>
        <taxon>Ilyodon</taxon>
    </lineage>
</organism>
<gene>
    <name evidence="2" type="ORF">ILYODFUR_033613</name>
</gene>
<feature type="compositionally biased region" description="Basic and acidic residues" evidence="1">
    <location>
        <begin position="48"/>
        <end position="60"/>
    </location>
</feature>
<feature type="region of interest" description="Disordered" evidence="1">
    <location>
        <begin position="19"/>
        <end position="86"/>
    </location>
</feature>
<accession>A0ABV0TF40</accession>
<feature type="compositionally biased region" description="Basic residues" evidence="1">
    <location>
        <begin position="19"/>
        <end position="36"/>
    </location>
</feature>
<comment type="caution">
    <text evidence="2">The sequence shown here is derived from an EMBL/GenBank/DDBJ whole genome shotgun (WGS) entry which is preliminary data.</text>
</comment>
<protein>
    <submittedName>
        <fullName evidence="2">Uncharacterized protein</fullName>
    </submittedName>
</protein>
<evidence type="ECO:0000313" key="2">
    <source>
        <dbReference type="EMBL" id="MEQ2230862.1"/>
    </source>
</evidence>
<evidence type="ECO:0000256" key="1">
    <source>
        <dbReference type="SAM" id="MobiDB-lite"/>
    </source>
</evidence>
<dbReference type="EMBL" id="JAHRIQ010028947">
    <property type="protein sequence ID" value="MEQ2230862.1"/>
    <property type="molecule type" value="Genomic_DNA"/>
</dbReference>
<dbReference type="Proteomes" id="UP001482620">
    <property type="component" value="Unassembled WGS sequence"/>
</dbReference>
<sequence>MRMKMRNFFFGTWFTKLPSVRRKRSSSSKPTKRGKQLSRLASRATSRPGDDNEDKRHSPGEPDIESQAPTFTQRHPAGPRLDTTKS</sequence>